<protein>
    <submittedName>
        <fullName evidence="1">Uncharacterized protein</fullName>
    </submittedName>
</protein>
<evidence type="ECO:0000313" key="2">
    <source>
        <dbReference type="Proteomes" id="UP000289437"/>
    </source>
</evidence>
<dbReference type="Proteomes" id="UP000289437">
    <property type="component" value="Unassembled WGS sequence"/>
</dbReference>
<dbReference type="EMBL" id="RDSM01000001">
    <property type="protein sequence ID" value="RXH58945.1"/>
    <property type="molecule type" value="Genomic_DNA"/>
</dbReference>
<evidence type="ECO:0000313" key="1">
    <source>
        <dbReference type="EMBL" id="RXH58945.1"/>
    </source>
</evidence>
<name>A0A4Q0T5C1_9BACT</name>
<organism evidence="1 2">
    <name type="scientific">Granulicella sibirica</name>
    <dbReference type="NCBI Taxonomy" id="2479048"/>
    <lineage>
        <taxon>Bacteria</taxon>
        <taxon>Pseudomonadati</taxon>
        <taxon>Acidobacteriota</taxon>
        <taxon>Terriglobia</taxon>
        <taxon>Terriglobales</taxon>
        <taxon>Acidobacteriaceae</taxon>
        <taxon>Granulicella</taxon>
    </lineage>
</organism>
<sequence length="46" mass="5211">MKDPLHRRWQDSLGSVSIPIVEPRANQRELGLVLGEENRISACLEP</sequence>
<comment type="caution">
    <text evidence="1">The sequence shown here is derived from an EMBL/GenBank/DDBJ whole genome shotgun (WGS) entry which is preliminary data.</text>
</comment>
<reference evidence="2" key="2">
    <citation type="submission" date="2019-02" db="EMBL/GenBank/DDBJ databases">
        <title>Granulicella sibirica sp. nov., a psychrotolerant acidobacterium isolated from an organic soil layer in forested tundra, West Siberia.</title>
        <authorList>
            <person name="Oshkin I.Y."/>
            <person name="Kulichevskaya I.S."/>
            <person name="Rijpstra W.I.C."/>
            <person name="Sinninghe Damste J.S."/>
            <person name="Rakitin A.L."/>
            <person name="Ravin N.V."/>
            <person name="Dedysh S.N."/>
        </authorList>
    </citation>
    <scope>NUCLEOTIDE SEQUENCE [LARGE SCALE GENOMIC DNA]</scope>
    <source>
        <strain evidence="2">AF10</strain>
    </source>
</reference>
<accession>A0A4Q0T5C1</accession>
<proteinExistence type="predicted"/>
<keyword evidence="2" id="KW-1185">Reference proteome</keyword>
<dbReference type="AlphaFoldDB" id="A0A4Q0T5C1"/>
<reference evidence="1 2" key="1">
    <citation type="submission" date="2018-11" db="EMBL/GenBank/DDBJ databases">
        <authorList>
            <person name="Mardanov A.V."/>
            <person name="Ravin N.V."/>
            <person name="Dedysh S.N."/>
        </authorList>
    </citation>
    <scope>NUCLEOTIDE SEQUENCE [LARGE SCALE GENOMIC DNA]</scope>
    <source>
        <strain evidence="1 2">AF10</strain>
    </source>
</reference>
<gene>
    <name evidence="1" type="ORF">GRAN_2255</name>
</gene>